<keyword evidence="1" id="KW-1133">Transmembrane helix</keyword>
<reference evidence="2 3" key="1">
    <citation type="submission" date="2020-07" db="EMBL/GenBank/DDBJ databases">
        <title>Sequencing the genomes of 1000 actinobacteria strains.</title>
        <authorList>
            <person name="Klenk H.-P."/>
        </authorList>
    </citation>
    <scope>NUCLEOTIDE SEQUENCE [LARGE SCALE GENOMIC DNA]</scope>
    <source>
        <strain evidence="2 3">DSM 24662</strain>
    </source>
</reference>
<dbReference type="Proteomes" id="UP000576969">
    <property type="component" value="Unassembled WGS sequence"/>
</dbReference>
<feature type="transmembrane region" description="Helical" evidence="1">
    <location>
        <begin position="12"/>
        <end position="35"/>
    </location>
</feature>
<organism evidence="2 3">
    <name type="scientific">Microbacterium immunditiarum</name>
    <dbReference type="NCBI Taxonomy" id="337480"/>
    <lineage>
        <taxon>Bacteria</taxon>
        <taxon>Bacillati</taxon>
        <taxon>Actinomycetota</taxon>
        <taxon>Actinomycetes</taxon>
        <taxon>Micrococcales</taxon>
        <taxon>Microbacteriaceae</taxon>
        <taxon>Microbacterium</taxon>
    </lineage>
</organism>
<evidence type="ECO:0000313" key="3">
    <source>
        <dbReference type="Proteomes" id="UP000576969"/>
    </source>
</evidence>
<name>A0A7Y9GPE9_9MICO</name>
<dbReference type="EMBL" id="JACCBV010000001">
    <property type="protein sequence ID" value="NYE20248.1"/>
    <property type="molecule type" value="Genomic_DNA"/>
</dbReference>
<protein>
    <submittedName>
        <fullName evidence="2">Putative ribosomally synthesized peptide with SipW-like signal peptide</fullName>
    </submittedName>
</protein>
<dbReference type="InterPro" id="IPR023833">
    <property type="entry name" value="Signal_pept_SipW-depend-type"/>
</dbReference>
<accession>A0A7Y9GPE9</accession>
<comment type="caution">
    <text evidence="2">The sequence shown here is derived from an EMBL/GenBank/DDBJ whole genome shotgun (WGS) entry which is preliminary data.</text>
</comment>
<evidence type="ECO:0000256" key="1">
    <source>
        <dbReference type="SAM" id="Phobius"/>
    </source>
</evidence>
<sequence>MTTTTQKDRRGAMLRASIAAVAVLGIGGAITTAAWTDQVTFAGDVQSAKFDLRGAVQGGAWYDGPIDLGDAFKNLQPGDVTKTIALKNNSTVNAYLGESVLEVDPALNGAITHSVENLPASLAPNGYVNIKVTFHVADDLPMSTAGKLQLTFPASSAR</sequence>
<proteinExistence type="predicted"/>
<keyword evidence="1" id="KW-0812">Transmembrane</keyword>
<keyword evidence="1" id="KW-0472">Membrane</keyword>
<dbReference type="AlphaFoldDB" id="A0A7Y9GPE9"/>
<gene>
    <name evidence="2" type="ORF">BJ991_002276</name>
</gene>
<keyword evidence="3" id="KW-1185">Reference proteome</keyword>
<dbReference type="RefSeq" id="WP_179490054.1">
    <property type="nucleotide sequence ID" value="NZ_JACCBV010000001.1"/>
</dbReference>
<evidence type="ECO:0000313" key="2">
    <source>
        <dbReference type="EMBL" id="NYE20248.1"/>
    </source>
</evidence>
<dbReference type="NCBIfam" id="TIGR04088">
    <property type="entry name" value="cognate_SipW"/>
    <property type="match status" value="1"/>
</dbReference>